<feature type="non-terminal residue" evidence="1">
    <location>
        <position position="1"/>
    </location>
</feature>
<sequence>ELLSVTYNKNEQYNGTHLNSLYLTGSLPTSPTSTDAVIPKCKEIVITCESHDQGWSSYPQDRGTYNNSWTWGEVSIITSKQNNNLQDNNWQVHKQEFFSDHPLVQSLQLGDIVGLWIRSEFPGWCNYIKQAEVKLYYTI</sequence>
<gene>
    <name evidence="1" type="ORF">DHETER_LOCUS3002</name>
</gene>
<accession>A0ACA9L0N1</accession>
<dbReference type="EMBL" id="CAJVPU010002427">
    <property type="protein sequence ID" value="CAG8500907.1"/>
    <property type="molecule type" value="Genomic_DNA"/>
</dbReference>
<name>A0ACA9L0N1_9GLOM</name>
<keyword evidence="2" id="KW-1185">Reference proteome</keyword>
<organism evidence="1 2">
    <name type="scientific">Dentiscutata heterogama</name>
    <dbReference type="NCBI Taxonomy" id="1316150"/>
    <lineage>
        <taxon>Eukaryota</taxon>
        <taxon>Fungi</taxon>
        <taxon>Fungi incertae sedis</taxon>
        <taxon>Mucoromycota</taxon>
        <taxon>Glomeromycotina</taxon>
        <taxon>Glomeromycetes</taxon>
        <taxon>Diversisporales</taxon>
        <taxon>Gigasporaceae</taxon>
        <taxon>Dentiscutata</taxon>
    </lineage>
</organism>
<reference evidence="1" key="1">
    <citation type="submission" date="2021-06" db="EMBL/GenBank/DDBJ databases">
        <authorList>
            <person name="Kallberg Y."/>
            <person name="Tangrot J."/>
            <person name="Rosling A."/>
        </authorList>
    </citation>
    <scope>NUCLEOTIDE SEQUENCE</scope>
    <source>
        <strain evidence="1">IL203A</strain>
    </source>
</reference>
<evidence type="ECO:0000313" key="1">
    <source>
        <dbReference type="EMBL" id="CAG8500907.1"/>
    </source>
</evidence>
<dbReference type="Proteomes" id="UP000789702">
    <property type="component" value="Unassembled WGS sequence"/>
</dbReference>
<proteinExistence type="predicted"/>
<protein>
    <submittedName>
        <fullName evidence="1">6576_t:CDS:1</fullName>
    </submittedName>
</protein>
<evidence type="ECO:0000313" key="2">
    <source>
        <dbReference type="Proteomes" id="UP000789702"/>
    </source>
</evidence>
<comment type="caution">
    <text evidence="1">The sequence shown here is derived from an EMBL/GenBank/DDBJ whole genome shotgun (WGS) entry which is preliminary data.</text>
</comment>